<evidence type="ECO:0000259" key="8">
    <source>
        <dbReference type="PROSITE" id="PS51201"/>
    </source>
</evidence>
<reference evidence="10 11" key="1">
    <citation type="submission" date="2018-10" db="EMBL/GenBank/DDBJ databases">
        <title>Draft genome of Cortibacter populi DSM10536.</title>
        <authorList>
            <person name="Bernier A.-M."/>
            <person name="Bernard K."/>
        </authorList>
    </citation>
    <scope>NUCLEOTIDE SEQUENCE [LARGE SCALE GENOMIC DNA]</scope>
    <source>
        <strain evidence="10 11">DSM 105136</strain>
    </source>
</reference>
<dbReference type="PANTHER" id="PTHR43833:SF5">
    <property type="entry name" value="TRK SYSTEM POTASSIUM UPTAKE PROTEIN TRKA"/>
    <property type="match status" value="1"/>
</dbReference>
<feature type="region of interest" description="Disordered" evidence="7">
    <location>
        <begin position="432"/>
        <end position="517"/>
    </location>
</feature>
<feature type="domain" description="RCK N-terminal" evidence="8">
    <location>
        <begin position="240"/>
        <end position="361"/>
    </location>
</feature>
<dbReference type="NCBIfam" id="NF007039">
    <property type="entry name" value="PRK09496.3-2"/>
    <property type="match status" value="1"/>
</dbReference>
<dbReference type="NCBIfam" id="NF007032">
    <property type="entry name" value="PRK09496.1-4"/>
    <property type="match status" value="1"/>
</dbReference>
<dbReference type="RefSeq" id="WP_122230251.1">
    <property type="nucleotide sequence ID" value="NZ_RDQO01000004.1"/>
</dbReference>
<dbReference type="PRINTS" id="PR00335">
    <property type="entry name" value="KUPTAKETRKA"/>
</dbReference>
<keyword evidence="5" id="KW-0520">NAD</keyword>
<dbReference type="Proteomes" id="UP000278006">
    <property type="component" value="Unassembled WGS sequence"/>
</dbReference>
<dbReference type="SUPFAM" id="SSF51735">
    <property type="entry name" value="NAD(P)-binding Rossmann-fold domains"/>
    <property type="match status" value="2"/>
</dbReference>
<evidence type="ECO:0000256" key="2">
    <source>
        <dbReference type="ARBA" id="ARBA00022448"/>
    </source>
</evidence>
<protein>
    <recommendedName>
        <fullName evidence="1">Trk system potassium uptake protein TrkA</fullName>
    </recommendedName>
</protein>
<dbReference type="InterPro" id="IPR003148">
    <property type="entry name" value="RCK_N"/>
</dbReference>
<evidence type="ECO:0000259" key="9">
    <source>
        <dbReference type="PROSITE" id="PS51202"/>
    </source>
</evidence>
<gene>
    <name evidence="10" type="primary">trkA</name>
    <name evidence="10" type="ORF">D8I35_13625</name>
</gene>
<dbReference type="NCBIfam" id="NF007031">
    <property type="entry name" value="PRK09496.1-2"/>
    <property type="match status" value="1"/>
</dbReference>
<proteinExistence type="predicted"/>
<sequence length="557" mass="59888">MKIIILGAGRVGQAVADSLVLERNDITVIDTDRQRLRDLESRYDLRGVLGNGVDPAVLADAGAQDTDLLIACASADETNLVCCKIGHMVFNIPTRIARVRSGAWMEESKLLGPEGFAVDHCLRPEDSLTRYLNLLVEYPQAMQVREFAGGRAMLASVRARAAAPMVSRTIGEVRALMPELPMRIVAIYRRFADQPDRFIQSDGSTRIEPDDEVFVLAAREHIAEVLTLLAKPIEAPAVTVRRIMIVDGGIVALKLAQSLVQQRKGYYRIKVVERDSEVSTGLSATMPDDVLLFNAEGTDEDFLEQESIEEVDLLLALSNDDENNIMTSLLAKRMGAKRVLALINQRSYADLMHGTQVDIALTPAQAMLGELLTFVRQGDVQAVHSLRRGVAEALEIVARGDAKTSRVVGHKVGELKLPRDVHIGLIARGLEPAQPQPGAAGADAAANAAADAAAPPAPDAPASPSTREASALPEMQAAQAAAAAPSPASAPAPAARPAAETEAAAAPPAPDAPREPQVIFPNRDTVIESGDHVVFFLPHKRLVREIEKVFSVKPTFF</sequence>
<evidence type="ECO:0000313" key="10">
    <source>
        <dbReference type="EMBL" id="RMX04895.1"/>
    </source>
</evidence>
<dbReference type="PROSITE" id="PS51201">
    <property type="entry name" value="RCK_N"/>
    <property type="match status" value="2"/>
</dbReference>
<feature type="compositionally biased region" description="Low complexity" evidence="7">
    <location>
        <begin position="432"/>
        <end position="454"/>
    </location>
</feature>
<dbReference type="InterPro" id="IPR050721">
    <property type="entry name" value="Trk_Ktr_HKT_K-transport"/>
</dbReference>
<keyword evidence="11" id="KW-1185">Reference proteome</keyword>
<feature type="domain" description="RCK C-terminal" evidence="9">
    <location>
        <begin position="142"/>
        <end position="231"/>
    </location>
</feature>
<dbReference type="Pfam" id="PF02254">
    <property type="entry name" value="TrkA_N"/>
    <property type="match status" value="2"/>
</dbReference>
<evidence type="ECO:0000256" key="1">
    <source>
        <dbReference type="ARBA" id="ARBA00017378"/>
    </source>
</evidence>
<organism evidence="10 11">
    <name type="scientific">Corticibacter populi</name>
    <dbReference type="NCBI Taxonomy" id="1550736"/>
    <lineage>
        <taxon>Bacteria</taxon>
        <taxon>Pseudomonadati</taxon>
        <taxon>Pseudomonadota</taxon>
        <taxon>Betaproteobacteria</taxon>
        <taxon>Burkholderiales</taxon>
        <taxon>Comamonadaceae</taxon>
        <taxon>Corticibacter</taxon>
    </lineage>
</organism>
<dbReference type="PROSITE" id="PS51202">
    <property type="entry name" value="RCK_C"/>
    <property type="match status" value="1"/>
</dbReference>
<dbReference type="Pfam" id="PF02080">
    <property type="entry name" value="TrkA_C"/>
    <property type="match status" value="1"/>
</dbReference>
<accession>A0A3M6QPF5</accession>
<dbReference type="GO" id="GO:0005886">
    <property type="term" value="C:plasma membrane"/>
    <property type="evidence" value="ECO:0007669"/>
    <property type="project" value="InterPro"/>
</dbReference>
<dbReference type="OrthoDB" id="9775180at2"/>
<name>A0A3M6QPF5_9BURK</name>
<dbReference type="AlphaFoldDB" id="A0A3M6QPF5"/>
<evidence type="ECO:0000256" key="5">
    <source>
        <dbReference type="ARBA" id="ARBA00023027"/>
    </source>
</evidence>
<dbReference type="SUPFAM" id="SSF116726">
    <property type="entry name" value="TrkA C-terminal domain-like"/>
    <property type="match status" value="1"/>
</dbReference>
<dbReference type="Gene3D" id="3.40.50.720">
    <property type="entry name" value="NAD(P)-binding Rossmann-like Domain"/>
    <property type="match status" value="2"/>
</dbReference>
<dbReference type="Gene3D" id="3.30.70.1450">
    <property type="entry name" value="Regulator of K+ conductance, C-terminal domain"/>
    <property type="match status" value="2"/>
</dbReference>
<feature type="domain" description="RCK N-terminal" evidence="8">
    <location>
        <begin position="1"/>
        <end position="122"/>
    </location>
</feature>
<evidence type="ECO:0000256" key="4">
    <source>
        <dbReference type="ARBA" id="ARBA00022958"/>
    </source>
</evidence>
<comment type="caution">
    <text evidence="10">The sequence shown here is derived from an EMBL/GenBank/DDBJ whole genome shotgun (WGS) entry which is preliminary data.</text>
</comment>
<dbReference type="PANTHER" id="PTHR43833">
    <property type="entry name" value="POTASSIUM CHANNEL PROTEIN 2-RELATED-RELATED"/>
    <property type="match status" value="1"/>
</dbReference>
<keyword evidence="3" id="KW-0633">Potassium transport</keyword>
<dbReference type="EMBL" id="RDQO01000004">
    <property type="protein sequence ID" value="RMX04895.1"/>
    <property type="molecule type" value="Genomic_DNA"/>
</dbReference>
<dbReference type="GO" id="GO:0015079">
    <property type="term" value="F:potassium ion transmembrane transporter activity"/>
    <property type="evidence" value="ECO:0007669"/>
    <property type="project" value="InterPro"/>
</dbReference>
<evidence type="ECO:0000256" key="6">
    <source>
        <dbReference type="ARBA" id="ARBA00023065"/>
    </source>
</evidence>
<evidence type="ECO:0000256" key="7">
    <source>
        <dbReference type="SAM" id="MobiDB-lite"/>
    </source>
</evidence>
<keyword evidence="6" id="KW-0406">Ion transport</keyword>
<dbReference type="InterPro" id="IPR006037">
    <property type="entry name" value="RCK_C"/>
</dbReference>
<dbReference type="InterPro" id="IPR006036">
    <property type="entry name" value="K_uptake_TrkA"/>
</dbReference>
<dbReference type="NCBIfam" id="NF007030">
    <property type="entry name" value="PRK09496.1-1"/>
    <property type="match status" value="1"/>
</dbReference>
<evidence type="ECO:0000256" key="3">
    <source>
        <dbReference type="ARBA" id="ARBA00022538"/>
    </source>
</evidence>
<evidence type="ECO:0000313" key="11">
    <source>
        <dbReference type="Proteomes" id="UP000278006"/>
    </source>
</evidence>
<feature type="compositionally biased region" description="Low complexity" evidence="7">
    <location>
        <begin position="469"/>
        <end position="506"/>
    </location>
</feature>
<dbReference type="InterPro" id="IPR036291">
    <property type="entry name" value="NAD(P)-bd_dom_sf"/>
</dbReference>
<dbReference type="InterPro" id="IPR036721">
    <property type="entry name" value="RCK_C_sf"/>
</dbReference>
<keyword evidence="4" id="KW-0630">Potassium</keyword>
<keyword evidence="2" id="KW-0813">Transport</keyword>